<reference evidence="1 2" key="1">
    <citation type="journal article" date="2009" name="Nature">
        <title>Evolution of pathogenicity and sexual reproduction in eight Candida genomes.</title>
        <authorList>
            <person name="Butler G."/>
            <person name="Rasmussen M.D."/>
            <person name="Lin M.F."/>
            <person name="Santos M.A."/>
            <person name="Sakthikumar S."/>
            <person name="Munro C.A."/>
            <person name="Rheinbay E."/>
            <person name="Grabherr M."/>
            <person name="Forche A."/>
            <person name="Reedy J.L."/>
            <person name="Agrafioti I."/>
            <person name="Arnaud M.B."/>
            <person name="Bates S."/>
            <person name="Brown A.J."/>
            <person name="Brunke S."/>
            <person name="Costanzo M.C."/>
            <person name="Fitzpatrick D.A."/>
            <person name="de Groot P.W."/>
            <person name="Harris D."/>
            <person name="Hoyer L.L."/>
            <person name="Hube B."/>
            <person name="Klis F.M."/>
            <person name="Kodira C."/>
            <person name="Lennard N."/>
            <person name="Logue M.E."/>
            <person name="Martin R."/>
            <person name="Neiman A.M."/>
            <person name="Nikolaou E."/>
            <person name="Quail M.A."/>
            <person name="Quinn J."/>
            <person name="Santos M.C."/>
            <person name="Schmitzberger F.F."/>
            <person name="Sherlock G."/>
            <person name="Shah P."/>
            <person name="Silverstein K.A."/>
            <person name="Skrzypek M.S."/>
            <person name="Soll D."/>
            <person name="Staggs R."/>
            <person name="Stansfield I."/>
            <person name="Stumpf M.P."/>
            <person name="Sudbery P.E."/>
            <person name="Srikantha T."/>
            <person name="Zeng Q."/>
            <person name="Berman J."/>
            <person name="Berriman M."/>
            <person name="Heitman J."/>
            <person name="Gow N.A."/>
            <person name="Lorenz M.C."/>
            <person name="Birren B.W."/>
            <person name="Kellis M."/>
            <person name="Cuomo C.A."/>
        </authorList>
    </citation>
    <scope>NUCLEOTIDE SEQUENCE [LARGE SCALE GENOMIC DNA]</scope>
    <source>
        <strain evidence="2">ATCC 6260 / CBS 566 / DSM 6381 / JCM 1539 / NBRC 10279 / NRRL Y-324</strain>
    </source>
</reference>
<dbReference type="SUPFAM" id="SSF52047">
    <property type="entry name" value="RNI-like"/>
    <property type="match status" value="1"/>
</dbReference>
<dbReference type="InterPro" id="IPR032675">
    <property type="entry name" value="LRR_dom_sf"/>
</dbReference>
<accession>A5DD49</accession>
<proteinExistence type="predicted"/>
<sequence>MQSNFETSKKMKLLKTHYKTSFDQYHDKVSHDRYHFETDFNRFVKIHKILEKKSTRRPSWFHYRWENTFKMRRNLKEINSVYNDKELNISADLRDMPSSIVRFFSDHDLNLKITCLSLWNCEPIPLNEFPKLETFYGGNCEIIVDHTHPSLKTMVLQNVPFSTLPVDLERLVARNCHISMEENHPQLEGLRVLDLQNTSVVAHFYSKNSGTKTWKLFRISKVSIIRMETDVWLKL</sequence>
<organism evidence="1 2">
    <name type="scientific">Meyerozyma guilliermondii (strain ATCC 6260 / CBS 566 / DSM 6381 / JCM 1539 / NBRC 10279 / NRRL Y-324)</name>
    <name type="common">Yeast</name>
    <name type="synonym">Candida guilliermondii</name>
    <dbReference type="NCBI Taxonomy" id="294746"/>
    <lineage>
        <taxon>Eukaryota</taxon>
        <taxon>Fungi</taxon>
        <taxon>Dikarya</taxon>
        <taxon>Ascomycota</taxon>
        <taxon>Saccharomycotina</taxon>
        <taxon>Pichiomycetes</taxon>
        <taxon>Debaryomycetaceae</taxon>
        <taxon>Meyerozyma</taxon>
    </lineage>
</organism>
<keyword evidence="2" id="KW-1185">Reference proteome</keyword>
<dbReference type="HOGENOM" id="CLU_1180587_0_0_1"/>
<dbReference type="VEuPathDB" id="FungiDB:PGUG_01204"/>
<dbReference type="GeneID" id="5129522"/>
<dbReference type="InParanoid" id="A5DD49"/>
<dbReference type="Proteomes" id="UP000001997">
    <property type="component" value="Unassembled WGS sequence"/>
</dbReference>
<protein>
    <submittedName>
        <fullName evidence="1">Uncharacterized protein</fullName>
    </submittedName>
</protein>
<dbReference type="RefSeq" id="XP_001487827.2">
    <property type="nucleotide sequence ID" value="XM_001487777.1"/>
</dbReference>
<dbReference type="AlphaFoldDB" id="A5DD49"/>
<name>A5DD49_PICGU</name>
<dbReference type="EMBL" id="CH408155">
    <property type="protein sequence ID" value="EDK37106.2"/>
    <property type="molecule type" value="Genomic_DNA"/>
</dbReference>
<gene>
    <name evidence="1" type="ORF">PGUG_01204</name>
</gene>
<evidence type="ECO:0000313" key="1">
    <source>
        <dbReference type="EMBL" id="EDK37106.2"/>
    </source>
</evidence>
<dbReference type="Gene3D" id="3.80.10.10">
    <property type="entry name" value="Ribonuclease Inhibitor"/>
    <property type="match status" value="1"/>
</dbReference>
<dbReference type="KEGG" id="pgu:PGUG_01204"/>
<evidence type="ECO:0000313" key="2">
    <source>
        <dbReference type="Proteomes" id="UP000001997"/>
    </source>
</evidence>